<proteinExistence type="predicted"/>
<dbReference type="AlphaFoldDB" id="A0A7K1SQ94"/>
<accession>A0A7K1SQ94</accession>
<feature type="chain" id="PRO_5029557020" description="YD repeat-containing protein" evidence="1">
    <location>
        <begin position="21"/>
        <end position="259"/>
    </location>
</feature>
<keyword evidence="1" id="KW-0732">Signal</keyword>
<organism evidence="2 3">
    <name type="scientific">Spirosoma arboris</name>
    <dbReference type="NCBI Taxonomy" id="2682092"/>
    <lineage>
        <taxon>Bacteria</taxon>
        <taxon>Pseudomonadati</taxon>
        <taxon>Bacteroidota</taxon>
        <taxon>Cytophagia</taxon>
        <taxon>Cytophagales</taxon>
        <taxon>Cytophagaceae</taxon>
        <taxon>Spirosoma</taxon>
    </lineage>
</organism>
<dbReference type="PROSITE" id="PS51257">
    <property type="entry name" value="PROKAR_LIPOPROTEIN"/>
    <property type="match status" value="1"/>
</dbReference>
<evidence type="ECO:0000313" key="2">
    <source>
        <dbReference type="EMBL" id="MVM35972.1"/>
    </source>
</evidence>
<reference evidence="2 3" key="1">
    <citation type="submission" date="2019-12" db="EMBL/GenBank/DDBJ databases">
        <title>Spirosoma sp. HMF4905 genome sequencing and assembly.</title>
        <authorList>
            <person name="Kang H."/>
            <person name="Cha I."/>
            <person name="Kim H."/>
            <person name="Joh K."/>
        </authorList>
    </citation>
    <scope>NUCLEOTIDE SEQUENCE [LARGE SCALE GENOMIC DNA]</scope>
    <source>
        <strain evidence="2 3">HMF4905</strain>
    </source>
</reference>
<keyword evidence="3" id="KW-1185">Reference proteome</keyword>
<gene>
    <name evidence="2" type="ORF">GO755_38520</name>
</gene>
<evidence type="ECO:0000256" key="1">
    <source>
        <dbReference type="SAM" id="SignalP"/>
    </source>
</evidence>
<dbReference type="Proteomes" id="UP000436006">
    <property type="component" value="Unassembled WGS sequence"/>
</dbReference>
<dbReference type="EMBL" id="WPIN01000029">
    <property type="protein sequence ID" value="MVM35972.1"/>
    <property type="molecule type" value="Genomic_DNA"/>
</dbReference>
<sequence length="259" mass="29860">MKLKLSIWICFFSIPVLFFACQRPDNPVVQQKFRIKKVTKFYPKSGSLPVETIYTYNRNGWIDSAVSHTTDGIPAPVTVGFLYDYDQKGRVIKATTNTGSNKYILYFDTTGRLSAKYAYISVPGYESLTQEDHLTYSNSTDPVPIRMLSLSGRLGMARDSTIQEYTYQGGNIVQQKVRIRTQTTTYDKSNSVATYQYDDKPNPFYRFLFGYYLDPDWKTFSKNNVLNDSEINTYDSNGLLVKVTQRNGGYEFIYEYEAY</sequence>
<evidence type="ECO:0000313" key="3">
    <source>
        <dbReference type="Proteomes" id="UP000436006"/>
    </source>
</evidence>
<evidence type="ECO:0008006" key="4">
    <source>
        <dbReference type="Google" id="ProtNLM"/>
    </source>
</evidence>
<feature type="signal peptide" evidence="1">
    <location>
        <begin position="1"/>
        <end position="20"/>
    </location>
</feature>
<name>A0A7K1SQ94_9BACT</name>
<protein>
    <recommendedName>
        <fullName evidence="4">YD repeat-containing protein</fullName>
    </recommendedName>
</protein>
<comment type="caution">
    <text evidence="2">The sequence shown here is derived from an EMBL/GenBank/DDBJ whole genome shotgun (WGS) entry which is preliminary data.</text>
</comment>
<dbReference type="RefSeq" id="WP_157590772.1">
    <property type="nucleotide sequence ID" value="NZ_WPIN01000029.1"/>
</dbReference>